<evidence type="ECO:0000256" key="22">
    <source>
        <dbReference type="SAM" id="Phobius"/>
    </source>
</evidence>
<accession>A0ABQ8HWL1</accession>
<feature type="domain" description="Protein kinase" evidence="23">
    <location>
        <begin position="749"/>
        <end position="1027"/>
    </location>
</feature>
<dbReference type="Pfam" id="PF07714">
    <property type="entry name" value="PK_Tyr_Ser-Thr"/>
    <property type="match status" value="1"/>
</dbReference>
<protein>
    <recommendedName>
        <fullName evidence="4">non-specific serine/threonine protein kinase</fullName>
        <ecNumber evidence="4">2.7.11.1</ecNumber>
    </recommendedName>
</protein>
<keyword evidence="9" id="KW-0732">Signal</keyword>
<keyword evidence="6" id="KW-0433">Leucine-rich repeat</keyword>
<reference evidence="24 25" key="1">
    <citation type="submission" date="2021-02" db="EMBL/GenBank/DDBJ databases">
        <title>Plant Genome Project.</title>
        <authorList>
            <person name="Zhang R.-G."/>
        </authorList>
    </citation>
    <scope>NUCLEOTIDE SEQUENCE [LARGE SCALE GENOMIC DNA]</scope>
    <source>
        <tissue evidence="24">Leaves</tissue>
    </source>
</reference>
<comment type="catalytic activity">
    <reaction evidence="18">
        <text>L-threonyl-[protein] + ATP = O-phospho-L-threonyl-[protein] + ADP + H(+)</text>
        <dbReference type="Rhea" id="RHEA:46608"/>
        <dbReference type="Rhea" id="RHEA-COMP:11060"/>
        <dbReference type="Rhea" id="RHEA-COMP:11605"/>
        <dbReference type="ChEBI" id="CHEBI:15378"/>
        <dbReference type="ChEBI" id="CHEBI:30013"/>
        <dbReference type="ChEBI" id="CHEBI:30616"/>
        <dbReference type="ChEBI" id="CHEBI:61977"/>
        <dbReference type="ChEBI" id="CHEBI:456216"/>
        <dbReference type="EC" id="2.7.11.1"/>
    </reaction>
</comment>
<dbReference type="PROSITE" id="PS51450">
    <property type="entry name" value="LRR"/>
    <property type="match status" value="4"/>
</dbReference>
<dbReference type="PANTHER" id="PTHR48053:SF47">
    <property type="entry name" value="RECEPTOR KINASE-LIKE PROTEIN XA21"/>
    <property type="match status" value="1"/>
</dbReference>
<keyword evidence="25" id="KW-1185">Reference proteome</keyword>
<comment type="subcellular location">
    <subcellularLocation>
        <location evidence="1">Cell membrane</location>
    </subcellularLocation>
    <subcellularLocation>
        <location evidence="2">Membrane</location>
        <topology evidence="2">Single-pass type I membrane protein</topology>
    </subcellularLocation>
</comment>
<evidence type="ECO:0000256" key="21">
    <source>
        <dbReference type="SAM" id="MobiDB-lite"/>
    </source>
</evidence>
<dbReference type="PANTHER" id="PTHR48053">
    <property type="entry name" value="LEUCINE RICH REPEAT FAMILY PROTEIN, EXPRESSED"/>
    <property type="match status" value="1"/>
</dbReference>
<evidence type="ECO:0000256" key="19">
    <source>
        <dbReference type="ARBA" id="ARBA00048679"/>
    </source>
</evidence>
<dbReference type="PROSITE" id="PS00107">
    <property type="entry name" value="PROTEIN_KINASE_ATP"/>
    <property type="match status" value="1"/>
</dbReference>
<name>A0ABQ8HWL1_9ROSI</name>
<feature type="region of interest" description="Disordered" evidence="21">
    <location>
        <begin position="1"/>
        <end position="36"/>
    </location>
</feature>
<evidence type="ECO:0000256" key="14">
    <source>
        <dbReference type="ARBA" id="ARBA00022989"/>
    </source>
</evidence>
<keyword evidence="17" id="KW-0325">Glycoprotein</keyword>
<evidence type="ECO:0000256" key="20">
    <source>
        <dbReference type="PROSITE-ProRule" id="PRU10141"/>
    </source>
</evidence>
<gene>
    <name evidence="24" type="ORF">JRO89_XS06G0043800</name>
</gene>
<evidence type="ECO:0000256" key="5">
    <source>
        <dbReference type="ARBA" id="ARBA00022527"/>
    </source>
</evidence>
<keyword evidence="15 22" id="KW-0472">Membrane</keyword>
<evidence type="ECO:0000313" key="24">
    <source>
        <dbReference type="EMBL" id="KAH7568750.1"/>
    </source>
</evidence>
<keyword evidence="14 22" id="KW-1133">Transmembrane helix</keyword>
<evidence type="ECO:0000256" key="16">
    <source>
        <dbReference type="ARBA" id="ARBA00023170"/>
    </source>
</evidence>
<dbReference type="Gene3D" id="3.80.10.10">
    <property type="entry name" value="Ribonuclease Inhibitor"/>
    <property type="match status" value="4"/>
</dbReference>
<dbReference type="InterPro" id="IPR003591">
    <property type="entry name" value="Leu-rich_rpt_typical-subtyp"/>
</dbReference>
<dbReference type="Gene3D" id="3.30.200.20">
    <property type="entry name" value="Phosphorylase Kinase, domain 1"/>
    <property type="match status" value="1"/>
</dbReference>
<evidence type="ECO:0000256" key="12">
    <source>
        <dbReference type="ARBA" id="ARBA00022777"/>
    </source>
</evidence>
<evidence type="ECO:0000256" key="6">
    <source>
        <dbReference type="ARBA" id="ARBA00022614"/>
    </source>
</evidence>
<dbReference type="SMART" id="SM00220">
    <property type="entry name" value="S_TKc"/>
    <property type="match status" value="1"/>
</dbReference>
<dbReference type="Pfam" id="PF13855">
    <property type="entry name" value="LRR_8"/>
    <property type="match status" value="1"/>
</dbReference>
<dbReference type="PROSITE" id="PS00108">
    <property type="entry name" value="PROTEIN_KINASE_ST"/>
    <property type="match status" value="1"/>
</dbReference>
<evidence type="ECO:0000256" key="18">
    <source>
        <dbReference type="ARBA" id="ARBA00047899"/>
    </source>
</evidence>
<evidence type="ECO:0000256" key="8">
    <source>
        <dbReference type="ARBA" id="ARBA00022692"/>
    </source>
</evidence>
<dbReference type="PRINTS" id="PR00019">
    <property type="entry name" value="LEURICHRPT"/>
</dbReference>
<dbReference type="SMART" id="SM00365">
    <property type="entry name" value="LRR_SD22"/>
    <property type="match status" value="6"/>
</dbReference>
<dbReference type="InterPro" id="IPR001245">
    <property type="entry name" value="Ser-Thr/Tyr_kinase_cat_dom"/>
</dbReference>
<dbReference type="EC" id="2.7.11.1" evidence="4"/>
<dbReference type="InterPro" id="IPR051716">
    <property type="entry name" value="Plant_RL_S/T_kinase"/>
</dbReference>
<keyword evidence="11 20" id="KW-0547">Nucleotide-binding</keyword>
<dbReference type="Pfam" id="PF23598">
    <property type="entry name" value="LRR_14"/>
    <property type="match status" value="2"/>
</dbReference>
<dbReference type="InterPro" id="IPR000719">
    <property type="entry name" value="Prot_kinase_dom"/>
</dbReference>
<evidence type="ECO:0000256" key="2">
    <source>
        <dbReference type="ARBA" id="ARBA00004479"/>
    </source>
</evidence>
<evidence type="ECO:0000256" key="1">
    <source>
        <dbReference type="ARBA" id="ARBA00004236"/>
    </source>
</evidence>
<evidence type="ECO:0000256" key="13">
    <source>
        <dbReference type="ARBA" id="ARBA00022840"/>
    </source>
</evidence>
<dbReference type="Proteomes" id="UP000827721">
    <property type="component" value="Unassembled WGS sequence"/>
</dbReference>
<dbReference type="CDD" id="cd14066">
    <property type="entry name" value="STKc_IRAK"/>
    <property type="match status" value="1"/>
</dbReference>
<dbReference type="SUPFAM" id="SSF52047">
    <property type="entry name" value="RNI-like"/>
    <property type="match status" value="2"/>
</dbReference>
<dbReference type="Pfam" id="PF08263">
    <property type="entry name" value="LRRNT_2"/>
    <property type="match status" value="1"/>
</dbReference>
<dbReference type="Pfam" id="PF00560">
    <property type="entry name" value="LRR_1"/>
    <property type="match status" value="5"/>
</dbReference>
<dbReference type="InterPro" id="IPR017441">
    <property type="entry name" value="Protein_kinase_ATP_BS"/>
</dbReference>
<dbReference type="InterPro" id="IPR001611">
    <property type="entry name" value="Leu-rich_rpt"/>
</dbReference>
<dbReference type="SUPFAM" id="SSF56112">
    <property type="entry name" value="Protein kinase-like (PK-like)"/>
    <property type="match status" value="1"/>
</dbReference>
<evidence type="ECO:0000256" key="4">
    <source>
        <dbReference type="ARBA" id="ARBA00012513"/>
    </source>
</evidence>
<sequence>MGASPKNPSEAPNWVLHPISGSSTENPSLRRTRSGLCDPDLGRTAVTNMTVDQEALLALKAHITDDPTNSLLSNWSASAVFCNWIGVTCDVSKRKVTALDISHFGLRGTIPPQLESLSSLQTLDLSYNHLSGTIPSSIFNISSLQVLDLSDNQLSGSFPSVIFNMTALQTMRFGANRLSGELPENIFDNLPSLKFLNLTGNMFDGRIPSSLSTCKELQFLYLNTNYFTGEIPREMGNLTKLNEIDLGFNELRGAIPGEIGNLHDLQVLRLPSNNLSGPIPAGIFNISTLTVISLSQNHLSGSLPWSIGLTLPKLEVIYLGGNHLSGAIPSSISNASMLTILELPHNSFSGLIPEALGDLRFLKKLNLGENILTVESSASGSSFLTSLTKLTGLEKLYLAGISLNDVLPISIGNFSSIQILFLDHCNIKGSIPSEIGKLSNLMQLNLAYNELSGPIPDTIGRLQKLQALYLTDNGLQGSIPTALCGMESLGELLSDNNKLNGSLPQCLDNLISLRYLSLSSNRLTSTIPSSLWSLKDILYLNLSSNSINGPLPIEIGNLKVVTDIDFSRNELSGDIPNSLGGLKNLQNLALAENNLQGSIPDSFGDLTSLEFLDLSSNKLSGAIPNSLEELKFLKYLNVSFNSMEGEIPKGGPFANFSAQSFIGNKALCGNHRLQVPPCKTKSDRLTRKKSARLLIYILPVAASILLFLAVILVLIRRRNKLSDDSEMSHQEESWRRISYAELFRATDGFSESKLLGQGSFGSVYQGILQDGKQVAIKVFHLHREGVLKSFDTECEVMRSTRHRNLVKTVSNCSNNHFKAMVMEYMPNGSLENLLYDNNCSLDILQRLNLAIDVASALEYLHYDYFTPIVHCDLKPSNILLDDDMVAHLSDFGVAKLLADEDSTTQTRTLATIGYMAPEYGREGKVSRKGDVYSYGILLMEIFTRKKPTDEIFVGEMSLKRWVSESLHNSITEVVDSNLLSREDEHFAEKEQLLSIFSLAMECTRDLPEKRINMREVVNGLLKIRDTLAANFQKKRYKGVTP</sequence>
<proteinExistence type="inferred from homology"/>
<feature type="transmembrane region" description="Helical" evidence="22">
    <location>
        <begin position="693"/>
        <end position="715"/>
    </location>
</feature>
<feature type="compositionally biased region" description="Polar residues" evidence="21">
    <location>
        <begin position="20"/>
        <end position="29"/>
    </location>
</feature>
<evidence type="ECO:0000256" key="10">
    <source>
        <dbReference type="ARBA" id="ARBA00022737"/>
    </source>
</evidence>
<dbReference type="SMART" id="SM00369">
    <property type="entry name" value="LRR_TYP"/>
    <property type="match status" value="9"/>
</dbReference>
<evidence type="ECO:0000256" key="17">
    <source>
        <dbReference type="ARBA" id="ARBA00023180"/>
    </source>
</evidence>
<dbReference type="InterPro" id="IPR013210">
    <property type="entry name" value="LRR_N_plant-typ"/>
</dbReference>
<dbReference type="EMBL" id="JAFEMO010000006">
    <property type="protein sequence ID" value="KAH7568750.1"/>
    <property type="molecule type" value="Genomic_DNA"/>
</dbReference>
<evidence type="ECO:0000313" key="25">
    <source>
        <dbReference type="Proteomes" id="UP000827721"/>
    </source>
</evidence>
<dbReference type="InterPro" id="IPR055414">
    <property type="entry name" value="LRR_R13L4/SHOC2-like"/>
</dbReference>
<keyword evidence="16" id="KW-0675">Receptor</keyword>
<evidence type="ECO:0000256" key="9">
    <source>
        <dbReference type="ARBA" id="ARBA00022729"/>
    </source>
</evidence>
<keyword evidence="8 22" id="KW-0812">Transmembrane</keyword>
<dbReference type="InterPro" id="IPR011009">
    <property type="entry name" value="Kinase-like_dom_sf"/>
</dbReference>
<keyword evidence="10" id="KW-0677">Repeat</keyword>
<dbReference type="PROSITE" id="PS50011">
    <property type="entry name" value="PROTEIN_KINASE_DOM"/>
    <property type="match status" value="1"/>
</dbReference>
<organism evidence="24 25">
    <name type="scientific">Xanthoceras sorbifolium</name>
    <dbReference type="NCBI Taxonomy" id="99658"/>
    <lineage>
        <taxon>Eukaryota</taxon>
        <taxon>Viridiplantae</taxon>
        <taxon>Streptophyta</taxon>
        <taxon>Embryophyta</taxon>
        <taxon>Tracheophyta</taxon>
        <taxon>Spermatophyta</taxon>
        <taxon>Magnoliopsida</taxon>
        <taxon>eudicotyledons</taxon>
        <taxon>Gunneridae</taxon>
        <taxon>Pentapetalae</taxon>
        <taxon>rosids</taxon>
        <taxon>malvids</taxon>
        <taxon>Sapindales</taxon>
        <taxon>Sapindaceae</taxon>
        <taxon>Xanthoceroideae</taxon>
        <taxon>Xanthoceras</taxon>
    </lineage>
</organism>
<feature type="binding site" evidence="20">
    <location>
        <position position="777"/>
    </location>
    <ligand>
        <name>ATP</name>
        <dbReference type="ChEBI" id="CHEBI:30616"/>
    </ligand>
</feature>
<dbReference type="InterPro" id="IPR032675">
    <property type="entry name" value="LRR_dom_sf"/>
</dbReference>
<comment type="catalytic activity">
    <reaction evidence="19">
        <text>L-seryl-[protein] + ATP = O-phospho-L-seryl-[protein] + ADP + H(+)</text>
        <dbReference type="Rhea" id="RHEA:17989"/>
        <dbReference type="Rhea" id="RHEA-COMP:9863"/>
        <dbReference type="Rhea" id="RHEA-COMP:11604"/>
        <dbReference type="ChEBI" id="CHEBI:15378"/>
        <dbReference type="ChEBI" id="CHEBI:29999"/>
        <dbReference type="ChEBI" id="CHEBI:30616"/>
        <dbReference type="ChEBI" id="CHEBI:83421"/>
        <dbReference type="ChEBI" id="CHEBI:456216"/>
        <dbReference type="EC" id="2.7.11.1"/>
    </reaction>
</comment>
<evidence type="ECO:0000256" key="7">
    <source>
        <dbReference type="ARBA" id="ARBA00022679"/>
    </source>
</evidence>
<keyword evidence="13 20" id="KW-0067">ATP-binding</keyword>
<evidence type="ECO:0000259" key="23">
    <source>
        <dbReference type="PROSITE" id="PS50011"/>
    </source>
</evidence>
<dbReference type="Gene3D" id="1.10.510.10">
    <property type="entry name" value="Transferase(Phosphotransferase) domain 1"/>
    <property type="match status" value="1"/>
</dbReference>
<dbReference type="InterPro" id="IPR008271">
    <property type="entry name" value="Ser/Thr_kinase_AS"/>
</dbReference>
<evidence type="ECO:0000256" key="11">
    <source>
        <dbReference type="ARBA" id="ARBA00022741"/>
    </source>
</evidence>
<keyword evidence="12" id="KW-0418">Kinase</keyword>
<comment type="similarity">
    <text evidence="3">Belongs to the protein kinase superfamily. Ser/Thr protein kinase family.</text>
</comment>
<evidence type="ECO:0000256" key="3">
    <source>
        <dbReference type="ARBA" id="ARBA00008684"/>
    </source>
</evidence>
<comment type="caution">
    <text evidence="24">The sequence shown here is derived from an EMBL/GenBank/DDBJ whole genome shotgun (WGS) entry which is preliminary data.</text>
</comment>
<keyword evidence="7" id="KW-0808">Transferase</keyword>
<evidence type="ECO:0000256" key="15">
    <source>
        <dbReference type="ARBA" id="ARBA00023136"/>
    </source>
</evidence>
<keyword evidence="5" id="KW-0723">Serine/threonine-protein kinase</keyword>